<sequence>MTKAETIAMKAMKDERKCSSQPLYTLTLWKRRVLQFYYFSAKLVVGRAINISIPSFFTRIGLKQFYYEIIRD</sequence>
<dbReference type="AlphaFoldDB" id="A0A2Z6N157"/>
<proteinExistence type="predicted"/>
<keyword evidence="2" id="KW-1185">Reference proteome</keyword>
<dbReference type="Proteomes" id="UP000242715">
    <property type="component" value="Unassembled WGS sequence"/>
</dbReference>
<gene>
    <name evidence="1" type="ORF">TSUD_155680</name>
</gene>
<protein>
    <submittedName>
        <fullName evidence="1">Uncharacterized protein</fullName>
    </submittedName>
</protein>
<evidence type="ECO:0000313" key="1">
    <source>
        <dbReference type="EMBL" id="GAU35793.1"/>
    </source>
</evidence>
<reference evidence="2" key="1">
    <citation type="journal article" date="2017" name="Front. Plant Sci.">
        <title>Climate Clever Clovers: New Paradigm to Reduce the Environmental Footprint of Ruminants by Breeding Low Methanogenic Forages Utilizing Haplotype Variation.</title>
        <authorList>
            <person name="Kaur P."/>
            <person name="Appels R."/>
            <person name="Bayer P.E."/>
            <person name="Keeble-Gagnere G."/>
            <person name="Wang J."/>
            <person name="Hirakawa H."/>
            <person name="Shirasawa K."/>
            <person name="Vercoe P."/>
            <person name="Stefanova K."/>
            <person name="Durmic Z."/>
            <person name="Nichols P."/>
            <person name="Revell C."/>
            <person name="Isobe S.N."/>
            <person name="Edwards D."/>
            <person name="Erskine W."/>
        </authorList>
    </citation>
    <scope>NUCLEOTIDE SEQUENCE [LARGE SCALE GENOMIC DNA]</scope>
    <source>
        <strain evidence="2">cv. Daliak</strain>
    </source>
</reference>
<evidence type="ECO:0000313" key="2">
    <source>
        <dbReference type="Proteomes" id="UP000242715"/>
    </source>
</evidence>
<accession>A0A2Z6N157</accession>
<name>A0A2Z6N157_TRISU</name>
<organism evidence="1 2">
    <name type="scientific">Trifolium subterraneum</name>
    <name type="common">Subterranean clover</name>
    <dbReference type="NCBI Taxonomy" id="3900"/>
    <lineage>
        <taxon>Eukaryota</taxon>
        <taxon>Viridiplantae</taxon>
        <taxon>Streptophyta</taxon>
        <taxon>Embryophyta</taxon>
        <taxon>Tracheophyta</taxon>
        <taxon>Spermatophyta</taxon>
        <taxon>Magnoliopsida</taxon>
        <taxon>eudicotyledons</taxon>
        <taxon>Gunneridae</taxon>
        <taxon>Pentapetalae</taxon>
        <taxon>rosids</taxon>
        <taxon>fabids</taxon>
        <taxon>Fabales</taxon>
        <taxon>Fabaceae</taxon>
        <taxon>Papilionoideae</taxon>
        <taxon>50 kb inversion clade</taxon>
        <taxon>NPAAA clade</taxon>
        <taxon>Hologalegina</taxon>
        <taxon>IRL clade</taxon>
        <taxon>Trifolieae</taxon>
        <taxon>Trifolium</taxon>
    </lineage>
</organism>
<dbReference type="EMBL" id="DF973605">
    <property type="protein sequence ID" value="GAU35793.1"/>
    <property type="molecule type" value="Genomic_DNA"/>
</dbReference>